<gene>
    <name evidence="2" type="ORF">PFICI_15265</name>
</gene>
<dbReference type="eggNOG" id="ENOG502SVP2">
    <property type="taxonomic scope" value="Eukaryota"/>
</dbReference>
<dbReference type="InParanoid" id="W3WGN7"/>
<feature type="transmembrane region" description="Helical" evidence="1">
    <location>
        <begin position="112"/>
        <end position="132"/>
    </location>
</feature>
<keyword evidence="1" id="KW-0472">Membrane</keyword>
<dbReference type="GeneID" id="19280278"/>
<feature type="transmembrane region" description="Helical" evidence="1">
    <location>
        <begin position="178"/>
        <end position="199"/>
    </location>
</feature>
<dbReference type="Proteomes" id="UP000030651">
    <property type="component" value="Unassembled WGS sequence"/>
</dbReference>
<keyword evidence="3" id="KW-1185">Reference proteome</keyword>
<dbReference type="AlphaFoldDB" id="W3WGN7"/>
<protein>
    <submittedName>
        <fullName evidence="2">Uncharacterized protein</fullName>
    </submittedName>
</protein>
<dbReference type="HOGENOM" id="CLU_787790_0_0_1"/>
<evidence type="ECO:0000313" key="2">
    <source>
        <dbReference type="EMBL" id="ETS73090.1"/>
    </source>
</evidence>
<reference evidence="3" key="1">
    <citation type="journal article" date="2015" name="BMC Genomics">
        <title>Genomic and transcriptomic analysis of the endophytic fungus Pestalotiopsis fici reveals its lifestyle and high potential for synthesis of natural products.</title>
        <authorList>
            <person name="Wang X."/>
            <person name="Zhang X."/>
            <person name="Liu L."/>
            <person name="Xiang M."/>
            <person name="Wang W."/>
            <person name="Sun X."/>
            <person name="Che Y."/>
            <person name="Guo L."/>
            <person name="Liu G."/>
            <person name="Guo L."/>
            <person name="Wang C."/>
            <person name="Yin W.B."/>
            <person name="Stadler M."/>
            <person name="Zhang X."/>
            <person name="Liu X."/>
        </authorList>
    </citation>
    <scope>NUCLEOTIDE SEQUENCE [LARGE SCALE GENOMIC DNA]</scope>
    <source>
        <strain evidence="3">W106-1 / CGMCC3.15140</strain>
    </source>
</reference>
<sequence length="352" mass="38469">MESRLRRSTDSSSIEEIERGDIRVLPQGSVEIVPPPVLVNTAPWRFVLGFGSLALVDIGMHAAAGAAAARVGADLNKATTTTLVIQMGALAGATKAAMTAFREIVGLSSVNVVFRILLMLLTSSFGVCALLVTEVGNIVLGETPKQLIVAAVVAAVPLIFEMVRNIQPVQDQEGKTEYYRWVYAIFLIAADALGGYVFARMAANQDMPISNFHAACSAGAVFGTLTWISRAMTGIVAMIQVTRDDGRHSNVFGVYELVQPDPIVVTEEEYLAMQRGIMTVLMSFFGSWPKMMRRYLSCLTCCCGCCFACCGMKGELEEMRQEMEEMERENREDMQDVGFQLAEQMMPAIRSN</sequence>
<keyword evidence="1" id="KW-1133">Transmembrane helix</keyword>
<evidence type="ECO:0000256" key="1">
    <source>
        <dbReference type="SAM" id="Phobius"/>
    </source>
</evidence>
<dbReference type="OrthoDB" id="4358338at2759"/>
<proteinExistence type="predicted"/>
<accession>W3WGN7</accession>
<feature type="transmembrane region" description="Helical" evidence="1">
    <location>
        <begin position="147"/>
        <end position="166"/>
    </location>
</feature>
<name>W3WGN7_PESFW</name>
<dbReference type="KEGG" id="pfy:PFICI_15265"/>
<keyword evidence="1" id="KW-0812">Transmembrane</keyword>
<organism evidence="2 3">
    <name type="scientific">Pestalotiopsis fici (strain W106-1 / CGMCC3.15140)</name>
    <dbReference type="NCBI Taxonomy" id="1229662"/>
    <lineage>
        <taxon>Eukaryota</taxon>
        <taxon>Fungi</taxon>
        <taxon>Dikarya</taxon>
        <taxon>Ascomycota</taxon>
        <taxon>Pezizomycotina</taxon>
        <taxon>Sordariomycetes</taxon>
        <taxon>Xylariomycetidae</taxon>
        <taxon>Amphisphaeriales</taxon>
        <taxon>Sporocadaceae</taxon>
        <taxon>Pestalotiopsis</taxon>
    </lineage>
</organism>
<evidence type="ECO:0000313" key="3">
    <source>
        <dbReference type="Proteomes" id="UP000030651"/>
    </source>
</evidence>
<dbReference type="EMBL" id="KI912124">
    <property type="protein sequence ID" value="ETS73090.1"/>
    <property type="molecule type" value="Genomic_DNA"/>
</dbReference>
<dbReference type="RefSeq" id="XP_007842037.1">
    <property type="nucleotide sequence ID" value="XM_007843846.1"/>
</dbReference>